<dbReference type="AlphaFoldDB" id="A0A8J8CMV9"/>
<evidence type="ECO:0000313" key="2">
    <source>
        <dbReference type="Proteomes" id="UP000646053"/>
    </source>
</evidence>
<proteinExistence type="predicted"/>
<keyword evidence="2" id="KW-1185">Reference proteome</keyword>
<dbReference type="Proteomes" id="UP000646053">
    <property type="component" value="Unassembled WGS sequence"/>
</dbReference>
<sequence>MLNSLLDALRVHLPPPVAGVPLSSLSAVSVVDRAIGIGNRRGNETRGGFTVVALKGGRLDTVVRFQLWGTQPSQVDSAIALLRDNIEAAKNGLRSQGLLRLTAQATSVPEFNSTLNAWIGTTDYQVLYEFHLDDTEGAESLIARIPIEIDSGFGESTVVTDHLVRWDDQAAPTLEVRGQGGANLRVDGLSILAFLPAGWNGSSVTISSIVQGIESTQTFSSVRAFLEEFVLENKTAVLGGNIYQSGYWILPKSGFPSSITLTGNRDVFQVSYSDDKFDSNAIFYLRLIS</sequence>
<organism evidence="1 2">
    <name type="scientific">Myxacorys almedinensis A</name>
    <dbReference type="NCBI Taxonomy" id="2690445"/>
    <lineage>
        <taxon>Bacteria</taxon>
        <taxon>Bacillati</taxon>
        <taxon>Cyanobacteriota</taxon>
        <taxon>Cyanophyceae</taxon>
        <taxon>Leptolyngbyales</taxon>
        <taxon>Leptolyngbyaceae</taxon>
        <taxon>Myxacorys</taxon>
        <taxon>Myxacorys almedinensis</taxon>
    </lineage>
</organism>
<gene>
    <name evidence="1" type="ORF">GS601_17175</name>
</gene>
<reference evidence="1" key="1">
    <citation type="submission" date="2019-12" db="EMBL/GenBank/DDBJ databases">
        <title>High-Quality draft genome sequences of three cyanobacteria isolated from the limestone walls of the Old Cathedral of Coimbra.</title>
        <authorList>
            <person name="Tiago I."/>
            <person name="Soares F."/>
            <person name="Portugal A."/>
        </authorList>
    </citation>
    <scope>NUCLEOTIDE SEQUENCE</scope>
    <source>
        <strain evidence="1">A</strain>
    </source>
</reference>
<protein>
    <submittedName>
        <fullName evidence="1">Uncharacterized protein</fullName>
    </submittedName>
</protein>
<dbReference type="RefSeq" id="WP_162424526.1">
    <property type="nucleotide sequence ID" value="NZ_WVIE01000023.1"/>
</dbReference>
<accession>A0A8J8CMV9</accession>
<evidence type="ECO:0000313" key="1">
    <source>
        <dbReference type="EMBL" id="NDJ18995.1"/>
    </source>
</evidence>
<comment type="caution">
    <text evidence="1">The sequence shown here is derived from an EMBL/GenBank/DDBJ whole genome shotgun (WGS) entry which is preliminary data.</text>
</comment>
<name>A0A8J8CMV9_9CYAN</name>
<dbReference type="EMBL" id="WVIE01000023">
    <property type="protein sequence ID" value="NDJ18995.1"/>
    <property type="molecule type" value="Genomic_DNA"/>
</dbReference>